<dbReference type="InterPro" id="IPR051141">
    <property type="entry name" value="UPF0339_domain"/>
</dbReference>
<dbReference type="PANTHER" id="PTHR40606:SF1">
    <property type="entry name" value="UPF0339 PROTEIN YEGP"/>
    <property type="match status" value="1"/>
</dbReference>
<dbReference type="Proteomes" id="UP000679126">
    <property type="component" value="Unassembled WGS sequence"/>
</dbReference>
<dbReference type="InterPro" id="IPR036913">
    <property type="entry name" value="YegP-like_sf"/>
</dbReference>
<keyword evidence="3" id="KW-1185">Reference proteome</keyword>
<dbReference type="PANTHER" id="PTHR40606">
    <property type="match status" value="1"/>
</dbReference>
<protein>
    <submittedName>
        <fullName evidence="2">YegP family protein</fullName>
    </submittedName>
</protein>
<evidence type="ECO:0000259" key="1">
    <source>
        <dbReference type="Pfam" id="PF07411"/>
    </source>
</evidence>
<feature type="domain" description="DUF1508" evidence="1">
    <location>
        <begin position="10"/>
        <end position="56"/>
    </location>
</feature>
<accession>A0ABS3YIE6</accession>
<reference evidence="3" key="1">
    <citation type="submission" date="2021-03" db="EMBL/GenBank/DDBJ databases">
        <title>Assistant Professor.</title>
        <authorList>
            <person name="Huq M.A."/>
        </authorList>
    </citation>
    <scope>NUCLEOTIDE SEQUENCE [LARGE SCALE GENOMIC DNA]</scope>
    <source>
        <strain evidence="3">MAH-28</strain>
    </source>
</reference>
<evidence type="ECO:0000313" key="2">
    <source>
        <dbReference type="EMBL" id="MBO9154432.1"/>
    </source>
</evidence>
<dbReference type="Pfam" id="PF07411">
    <property type="entry name" value="DUF1508"/>
    <property type="match status" value="2"/>
</dbReference>
<dbReference type="RefSeq" id="WP_209147550.1">
    <property type="nucleotide sequence ID" value="NZ_JAGHKP010000003.1"/>
</dbReference>
<dbReference type="Gene3D" id="2.30.29.80">
    <property type="match status" value="1"/>
</dbReference>
<feature type="domain" description="DUF1508" evidence="1">
    <location>
        <begin position="61"/>
        <end position="107"/>
    </location>
</feature>
<evidence type="ECO:0000313" key="3">
    <source>
        <dbReference type="Proteomes" id="UP000679126"/>
    </source>
</evidence>
<organism evidence="2 3">
    <name type="scientific">Chitinophaga chungangae</name>
    <dbReference type="NCBI Taxonomy" id="2821488"/>
    <lineage>
        <taxon>Bacteria</taxon>
        <taxon>Pseudomonadati</taxon>
        <taxon>Bacteroidota</taxon>
        <taxon>Chitinophagia</taxon>
        <taxon>Chitinophagales</taxon>
        <taxon>Chitinophagaceae</taxon>
        <taxon>Chitinophaga</taxon>
    </lineage>
</organism>
<gene>
    <name evidence="2" type="ORF">J7I43_19560</name>
</gene>
<dbReference type="InterPro" id="IPR010879">
    <property type="entry name" value="DUF1508"/>
</dbReference>
<dbReference type="EMBL" id="JAGHKP010000003">
    <property type="protein sequence ID" value="MBO9154432.1"/>
    <property type="molecule type" value="Genomic_DNA"/>
</dbReference>
<comment type="caution">
    <text evidence="2">The sequence shown here is derived from an EMBL/GenBank/DDBJ whole genome shotgun (WGS) entry which is preliminary data.</text>
</comment>
<proteinExistence type="predicted"/>
<dbReference type="SUPFAM" id="SSF160113">
    <property type="entry name" value="YegP-like"/>
    <property type="match status" value="2"/>
</dbReference>
<sequence>MGKFVITSSRNGEYRFKLIASNGEIILVSEGYSSKAGVLNGINAVKLNATIANRFEKVISSNGKLYFNLKSSNGMVIGTSEMYESVVGRDRGIDAVVAHAPDATIEDSSTS</sequence>
<name>A0ABS3YIE6_9BACT</name>